<reference evidence="9 10" key="1">
    <citation type="submission" date="2017-01" db="EMBL/GenBank/DDBJ databases">
        <authorList>
            <person name="Mah S.A."/>
            <person name="Swanson W.J."/>
            <person name="Moy G.W."/>
            <person name="Vacquier V.D."/>
        </authorList>
    </citation>
    <scope>NUCLEOTIDE SEQUENCE [LARGE SCALE GENOMIC DNA]</scope>
    <source>
        <strain evidence="9 10">ASpG1</strain>
    </source>
</reference>
<dbReference type="PANTHER" id="PTHR23133">
    <property type="entry name" value="IMIDAZOLEGLYCEROL-PHOSPHATE DEHYDRATASE HIS7"/>
    <property type="match status" value="1"/>
</dbReference>
<dbReference type="InterPro" id="IPR038494">
    <property type="entry name" value="IGPD_sf"/>
</dbReference>
<dbReference type="OrthoDB" id="9790411at2"/>
<comment type="subcellular location">
    <subcellularLocation>
        <location evidence="6 7">Cytoplasm</location>
    </subcellularLocation>
</comment>
<protein>
    <recommendedName>
        <fullName evidence="2 6">Imidazoleglycerol-phosphate dehydratase</fullName>
        <shortName evidence="6">IGPD</shortName>
        <ecNumber evidence="6 7">4.2.1.19</ecNumber>
    </recommendedName>
</protein>
<keyword evidence="6" id="KW-0963">Cytoplasm</keyword>
<dbReference type="Gene3D" id="3.30.230.40">
    <property type="entry name" value="Imidazole glycerol phosphate dehydratase, domain 1"/>
    <property type="match status" value="2"/>
</dbReference>
<dbReference type="FunFam" id="3.30.230.40:FF:000001">
    <property type="entry name" value="Imidazoleglycerol-phosphate dehydratase HisB"/>
    <property type="match status" value="1"/>
</dbReference>
<evidence type="ECO:0000256" key="7">
    <source>
        <dbReference type="RuleBase" id="RU000599"/>
    </source>
</evidence>
<evidence type="ECO:0000256" key="5">
    <source>
        <dbReference type="ARBA" id="ARBA00023239"/>
    </source>
</evidence>
<dbReference type="HAMAP" id="MF_00076">
    <property type="entry name" value="HisB"/>
    <property type="match status" value="1"/>
</dbReference>
<dbReference type="InterPro" id="IPR000807">
    <property type="entry name" value="ImidazoleglycerolP_deHydtase"/>
</dbReference>
<gene>
    <name evidence="6" type="primary">hisB</name>
    <name evidence="9" type="ORF">SAMN05920897_1058</name>
</gene>
<dbReference type="SUPFAM" id="SSF54211">
    <property type="entry name" value="Ribosomal protein S5 domain 2-like"/>
    <property type="match status" value="2"/>
</dbReference>
<dbReference type="STRING" id="159291.SAMN05920897_1058"/>
<organism evidence="9 10">
    <name type="scientific">Alkalispirochaeta americana</name>
    <dbReference type="NCBI Taxonomy" id="159291"/>
    <lineage>
        <taxon>Bacteria</taxon>
        <taxon>Pseudomonadati</taxon>
        <taxon>Spirochaetota</taxon>
        <taxon>Spirochaetia</taxon>
        <taxon>Spirochaetales</taxon>
        <taxon>Spirochaetaceae</taxon>
        <taxon>Alkalispirochaeta</taxon>
    </lineage>
</organism>
<evidence type="ECO:0000256" key="2">
    <source>
        <dbReference type="ARBA" id="ARBA00016664"/>
    </source>
</evidence>
<dbReference type="EMBL" id="FTMS01000005">
    <property type="protein sequence ID" value="SIQ18725.1"/>
    <property type="molecule type" value="Genomic_DNA"/>
</dbReference>
<dbReference type="UniPathway" id="UPA00031">
    <property type="reaction ID" value="UER00011"/>
</dbReference>
<name>A0A1N6QQ82_9SPIO</name>
<keyword evidence="4 6" id="KW-0368">Histidine biosynthesis</keyword>
<comment type="similarity">
    <text evidence="6 7">Belongs to the imidazoleglycerol-phosphate dehydratase family.</text>
</comment>
<dbReference type="PROSITE" id="PS00955">
    <property type="entry name" value="IGP_DEHYDRATASE_2"/>
    <property type="match status" value="1"/>
</dbReference>
<dbReference type="InterPro" id="IPR020565">
    <property type="entry name" value="ImidazoleglycerP_deHydtase_CS"/>
</dbReference>
<dbReference type="GO" id="GO:0004424">
    <property type="term" value="F:imidazoleglycerol-phosphate dehydratase activity"/>
    <property type="evidence" value="ECO:0007669"/>
    <property type="project" value="UniProtKB-UniRule"/>
</dbReference>
<feature type="region of interest" description="Disordered" evidence="8">
    <location>
        <begin position="23"/>
        <end position="42"/>
    </location>
</feature>
<evidence type="ECO:0000256" key="4">
    <source>
        <dbReference type="ARBA" id="ARBA00023102"/>
    </source>
</evidence>
<keyword evidence="3 6" id="KW-0028">Amino-acid biosynthesis</keyword>
<dbReference type="PANTHER" id="PTHR23133:SF2">
    <property type="entry name" value="IMIDAZOLEGLYCEROL-PHOSPHATE DEHYDRATASE"/>
    <property type="match status" value="1"/>
</dbReference>
<comment type="pathway">
    <text evidence="1 6 7">Amino-acid biosynthesis; L-histidine biosynthesis; L-histidine from 5-phospho-alpha-D-ribose 1-diphosphate: step 6/9.</text>
</comment>
<dbReference type="Proteomes" id="UP000186400">
    <property type="component" value="Unassembled WGS sequence"/>
</dbReference>
<sequence length="210" mass="23200">MVRNLEVSRTTKETDIFASLTFPEPFREPPQEESGSPSQGFRDRVISVDTGIPFFDHMLQAFLFHGGFAGEIRAKGDLEIDDHHTVEDTGIVLGTLFSRVTEQFGPVERFGHSLVPMDDSLGEVVVDACGRSYLVYQVSFPQPWAGRFDLALVREFFTGFAQNARINLHILGRYGLNGHHLAEALFKASGRALGAAYLPSKGVRSTKGVL</sequence>
<dbReference type="RefSeq" id="WP_076488162.1">
    <property type="nucleotide sequence ID" value="NZ_FTMS01000005.1"/>
</dbReference>
<keyword evidence="10" id="KW-1185">Reference proteome</keyword>
<dbReference type="CDD" id="cd07914">
    <property type="entry name" value="IGPD"/>
    <property type="match status" value="1"/>
</dbReference>
<keyword evidence="5 6" id="KW-0456">Lyase</keyword>
<dbReference type="EC" id="4.2.1.19" evidence="6 7"/>
<dbReference type="InterPro" id="IPR020568">
    <property type="entry name" value="Ribosomal_Su5_D2-typ_SF"/>
</dbReference>
<dbReference type="GO" id="GO:0000105">
    <property type="term" value="P:L-histidine biosynthetic process"/>
    <property type="evidence" value="ECO:0007669"/>
    <property type="project" value="UniProtKB-UniRule"/>
</dbReference>
<dbReference type="FunFam" id="3.30.230.40:FF:000003">
    <property type="entry name" value="Imidazoleglycerol-phosphate dehydratase HisB"/>
    <property type="match status" value="1"/>
</dbReference>
<dbReference type="GO" id="GO:0005737">
    <property type="term" value="C:cytoplasm"/>
    <property type="evidence" value="ECO:0007669"/>
    <property type="project" value="UniProtKB-SubCell"/>
</dbReference>
<evidence type="ECO:0000313" key="10">
    <source>
        <dbReference type="Proteomes" id="UP000186400"/>
    </source>
</evidence>
<dbReference type="AlphaFoldDB" id="A0A1N6QQ82"/>
<proteinExistence type="inferred from homology"/>
<accession>A0A1N6QQ82</accession>
<evidence type="ECO:0000256" key="8">
    <source>
        <dbReference type="SAM" id="MobiDB-lite"/>
    </source>
</evidence>
<evidence type="ECO:0000313" key="9">
    <source>
        <dbReference type="EMBL" id="SIQ18725.1"/>
    </source>
</evidence>
<evidence type="ECO:0000256" key="3">
    <source>
        <dbReference type="ARBA" id="ARBA00022605"/>
    </source>
</evidence>
<dbReference type="Pfam" id="PF00475">
    <property type="entry name" value="IGPD"/>
    <property type="match status" value="1"/>
</dbReference>
<comment type="catalytic activity">
    <reaction evidence="6 7">
        <text>D-erythro-1-(imidazol-4-yl)glycerol 3-phosphate = 3-(imidazol-4-yl)-2-oxopropyl phosphate + H2O</text>
        <dbReference type="Rhea" id="RHEA:11040"/>
        <dbReference type="ChEBI" id="CHEBI:15377"/>
        <dbReference type="ChEBI" id="CHEBI:57766"/>
        <dbReference type="ChEBI" id="CHEBI:58278"/>
        <dbReference type="EC" id="4.2.1.19"/>
    </reaction>
</comment>
<evidence type="ECO:0000256" key="1">
    <source>
        <dbReference type="ARBA" id="ARBA00005047"/>
    </source>
</evidence>
<evidence type="ECO:0000256" key="6">
    <source>
        <dbReference type="HAMAP-Rule" id="MF_00076"/>
    </source>
</evidence>
<dbReference type="PROSITE" id="PS00954">
    <property type="entry name" value="IGP_DEHYDRATASE_1"/>
    <property type="match status" value="1"/>
</dbReference>